<comment type="caution">
    <text evidence="1">The sequence shown here is derived from an EMBL/GenBank/DDBJ whole genome shotgun (WGS) entry which is preliminary data.</text>
</comment>
<dbReference type="EMBL" id="OCSU01000001">
    <property type="protein sequence ID" value="SOE54266.1"/>
    <property type="molecule type" value="Genomic_DNA"/>
</dbReference>
<evidence type="ECO:0000313" key="1">
    <source>
        <dbReference type="EMBL" id="SOE54266.1"/>
    </source>
</evidence>
<reference evidence="1 2" key="1">
    <citation type="submission" date="2017-09" db="EMBL/GenBank/DDBJ databases">
        <authorList>
            <person name="Varghese N."/>
            <person name="Submissions S."/>
        </authorList>
    </citation>
    <scope>NUCLEOTIDE SEQUENCE [LARGE SCALE GENOMIC DNA]</scope>
    <source>
        <strain evidence="1 2">OK806</strain>
    </source>
</reference>
<dbReference type="AlphaFoldDB" id="A0A7Z7N0J5"/>
<accession>A0A7Z7N0J5</accession>
<protein>
    <submittedName>
        <fullName evidence="1">Uncharacterized protein</fullName>
    </submittedName>
</protein>
<dbReference type="Proteomes" id="UP000219522">
    <property type="component" value="Unassembled WGS sequence"/>
</dbReference>
<proteinExistence type="predicted"/>
<evidence type="ECO:0000313" key="2">
    <source>
        <dbReference type="Proteomes" id="UP000219522"/>
    </source>
</evidence>
<keyword evidence="2" id="KW-1185">Reference proteome</keyword>
<gene>
    <name evidence="1" type="ORF">SAMN05446927_0793</name>
</gene>
<name>A0A7Z7N0J5_9BURK</name>
<organism evidence="1 2">
    <name type="scientific">Caballeronia arationis</name>
    <dbReference type="NCBI Taxonomy" id="1777142"/>
    <lineage>
        <taxon>Bacteria</taxon>
        <taxon>Pseudomonadati</taxon>
        <taxon>Pseudomonadota</taxon>
        <taxon>Betaproteobacteria</taxon>
        <taxon>Burkholderiales</taxon>
        <taxon>Burkholderiaceae</taxon>
        <taxon>Caballeronia</taxon>
    </lineage>
</organism>
<sequence length="31" mass="3530">MHAVSSFTSAYEDMTLFVTLHDPAMVDWPMV</sequence>